<dbReference type="PROSITE" id="PS50123">
    <property type="entry name" value="CHER"/>
    <property type="match status" value="1"/>
</dbReference>
<dbReference type="InterPro" id="IPR036890">
    <property type="entry name" value="HATPase_C_sf"/>
</dbReference>
<dbReference type="Gene3D" id="3.30.450.20">
    <property type="entry name" value="PAS domain"/>
    <property type="match status" value="2"/>
</dbReference>
<evidence type="ECO:0000313" key="22">
    <source>
        <dbReference type="Proteomes" id="UP000198418"/>
    </source>
</evidence>
<keyword evidence="8" id="KW-0285">Flavoprotein</keyword>
<evidence type="ECO:0000259" key="17">
    <source>
        <dbReference type="PROSITE" id="PS50112"/>
    </source>
</evidence>
<evidence type="ECO:0000256" key="12">
    <source>
        <dbReference type="ARBA" id="ARBA00022741"/>
    </source>
</evidence>
<dbReference type="Gene3D" id="3.40.50.150">
    <property type="entry name" value="Vaccinia Virus protein VP39"/>
    <property type="match status" value="1"/>
</dbReference>
<feature type="domain" description="PAS" evidence="17">
    <location>
        <begin position="844"/>
        <end position="892"/>
    </location>
</feature>
<dbReference type="EC" id="2.1.1.80" evidence="4"/>
<reference evidence="22" key="1">
    <citation type="submission" date="2017-06" db="EMBL/GenBank/DDBJ databases">
        <authorList>
            <person name="Varghese N."/>
            <person name="Submissions S."/>
        </authorList>
    </citation>
    <scope>NUCLEOTIDE SEQUENCE [LARGE SCALE GENOMIC DNA]</scope>
    <source>
        <strain evidence="22">DSM 137</strain>
    </source>
</reference>
<dbReference type="PROSITE" id="PS50113">
    <property type="entry name" value="PAC"/>
    <property type="match status" value="1"/>
</dbReference>
<feature type="region of interest" description="Disordered" evidence="16">
    <location>
        <begin position="677"/>
        <end position="696"/>
    </location>
</feature>
<keyword evidence="10" id="KW-0808">Transferase</keyword>
<feature type="domain" description="PAC" evidence="18">
    <location>
        <begin position="796"/>
        <end position="847"/>
    </location>
</feature>
<dbReference type="PRINTS" id="PR00996">
    <property type="entry name" value="CHERMTFRASE"/>
</dbReference>
<dbReference type="GO" id="GO:0006355">
    <property type="term" value="P:regulation of DNA-templated transcription"/>
    <property type="evidence" value="ECO:0007669"/>
    <property type="project" value="InterPro"/>
</dbReference>
<keyword evidence="15" id="KW-0145">Chemotaxis</keyword>
<dbReference type="PROSITE" id="PS50122">
    <property type="entry name" value="CHEB"/>
    <property type="match status" value="1"/>
</dbReference>
<protein>
    <recommendedName>
        <fullName evidence="5">Blue-light-activated histidine kinase</fullName>
        <ecNumber evidence="4">2.1.1.80</ecNumber>
        <ecNumber evidence="3">2.7.13.3</ecNumber>
    </recommendedName>
</protein>
<keyword evidence="7" id="KW-0489">Methyltransferase</keyword>
<feature type="domain" description="CheR-type methyltransferase" evidence="20">
    <location>
        <begin position="227"/>
        <end position="493"/>
    </location>
</feature>
<dbReference type="PROSITE" id="PS50112">
    <property type="entry name" value="PAS"/>
    <property type="match status" value="1"/>
</dbReference>
<dbReference type="AlphaFoldDB" id="A0A212PXW5"/>
<keyword evidence="14" id="KW-0067">ATP-binding</keyword>
<dbReference type="SUPFAM" id="SSF52738">
    <property type="entry name" value="Methylesterase CheB, C-terminal domain"/>
    <property type="match status" value="1"/>
</dbReference>
<dbReference type="PANTHER" id="PTHR24422:SF27">
    <property type="entry name" value="PROTEIN-GLUTAMATE O-METHYLTRANSFERASE"/>
    <property type="match status" value="1"/>
</dbReference>
<dbReference type="RefSeq" id="WP_088518665.1">
    <property type="nucleotide sequence ID" value="NZ_FYDG01000001.1"/>
</dbReference>
<evidence type="ECO:0000259" key="20">
    <source>
        <dbReference type="PROSITE" id="PS50123"/>
    </source>
</evidence>
<dbReference type="InterPro" id="IPR000780">
    <property type="entry name" value="CheR_MeTrfase"/>
</dbReference>
<dbReference type="Pfam" id="PF01339">
    <property type="entry name" value="CheB_methylest"/>
    <property type="match status" value="1"/>
</dbReference>
<dbReference type="InterPro" id="IPR000700">
    <property type="entry name" value="PAS-assoc_C"/>
</dbReference>
<dbReference type="Gene3D" id="3.30.565.10">
    <property type="entry name" value="Histidine kinase-like ATPase, C-terminal domain"/>
    <property type="match status" value="1"/>
</dbReference>
<evidence type="ECO:0000256" key="11">
    <source>
        <dbReference type="ARBA" id="ARBA00022691"/>
    </source>
</evidence>
<dbReference type="Pfam" id="PF01739">
    <property type="entry name" value="CheR"/>
    <property type="match status" value="1"/>
</dbReference>
<dbReference type="SUPFAM" id="SSF55785">
    <property type="entry name" value="PYP-like sensor domain (PAS domain)"/>
    <property type="match status" value="2"/>
</dbReference>
<evidence type="ECO:0000256" key="14">
    <source>
        <dbReference type="ARBA" id="ARBA00022840"/>
    </source>
</evidence>
<evidence type="ECO:0000259" key="19">
    <source>
        <dbReference type="PROSITE" id="PS50122"/>
    </source>
</evidence>
<comment type="catalytic activity">
    <reaction evidence="1">
        <text>ATP + protein L-histidine = ADP + protein N-phospho-L-histidine.</text>
        <dbReference type="EC" id="2.7.13.3"/>
    </reaction>
</comment>
<feature type="compositionally biased region" description="Low complexity" evidence="16">
    <location>
        <begin position="677"/>
        <end position="692"/>
    </location>
</feature>
<dbReference type="GO" id="GO:0008984">
    <property type="term" value="F:protein-glutamate methylesterase activity"/>
    <property type="evidence" value="ECO:0007669"/>
    <property type="project" value="InterPro"/>
</dbReference>
<dbReference type="InterPro" id="IPR035909">
    <property type="entry name" value="CheB_C"/>
</dbReference>
<dbReference type="InterPro" id="IPR029063">
    <property type="entry name" value="SAM-dependent_MTases_sf"/>
</dbReference>
<proteinExistence type="predicted"/>
<keyword evidence="9" id="KW-0288">FMN</keyword>
<dbReference type="GO" id="GO:0032259">
    <property type="term" value="P:methylation"/>
    <property type="evidence" value="ECO:0007669"/>
    <property type="project" value="UniProtKB-KW"/>
</dbReference>
<dbReference type="SMART" id="SM00091">
    <property type="entry name" value="PAS"/>
    <property type="match status" value="2"/>
</dbReference>
<dbReference type="InterPro" id="IPR022641">
    <property type="entry name" value="CheR_N"/>
</dbReference>
<feature type="compositionally biased region" description="Basic and acidic residues" evidence="16">
    <location>
        <begin position="507"/>
        <end position="518"/>
    </location>
</feature>
<keyword evidence="12" id="KW-0547">Nucleotide-binding</keyword>
<dbReference type="Gene3D" id="3.40.50.180">
    <property type="entry name" value="Methylesterase CheB, C-terminal domain"/>
    <property type="match status" value="1"/>
</dbReference>
<feature type="domain" description="CheB-type methylesterase" evidence="19">
    <location>
        <begin position="26"/>
        <end position="210"/>
    </location>
</feature>
<sequence>MARGETRGNGSKDLQTIRGEDKRPLVVGIGASAGGLEAFASFFSKMPADSGLAFLLVQHLDPDHKSILTELISRQTTMAVTEAVDDAPIRANAIFVIPPDATLTIADGRLRVERPAPPRRTRFPIDSLFTSLAENLGEGAVGIILSGTGSDGTLGVRAIKTHGGLALAQAGDDHAPLNGMPQSAAATGLVDDVLKVDDMPARLIEYARHMQGVAPLKDGDGARRDLDDHLATISALLRTAIGHDFGQYKRNTLARRVQRRMQVLQIESVPEFIERLRHDPPQLQLLFREFLIGVTQFFRDPEAFEALRVSGLAKLFEGGPETLEPIRIWVPACATGEEVYSIAILLSEEMERRGVARQVQIFGTDIDDVAVATARTACYPATMTGVSSERLERWFAPRGDGFSPIKPIREMCVFSVHSIIRDPPFSKLDLISCRNLMIYLDGGLQDKVLRCFHYALRPGRLLFLGPSEGLAHGSRLFSVIDKRHRIFERRQTDTPTRLPDFPSARIETPEPKPAPDDRIERNVRNALEKHSPAYVVVDDHYDVVRFSGGGIGRYLEPAGGPPSLNLFSLLLRTLRPVVRTAVQQVFGEGRSFVEDQISVRIDGASQAVKVIAEPLGGGQEKGRLCVIAFQALILPPGRAGKHANEPTDVAARDSELQAQLFAATTDLEAAREEAASAVEEQQSINEELQSSNEELETAKEEMQSINEELQTVNAELSNKNDQLMRSNSDLQNLLDSTDIATVFLDPELRVKGYTPAMTELFHLRDADRGRPLDEVVSRIAYGDLRQDVMTVLRDARTMEREVEIAHGGTTYIMRMRPYRTLDGVIDGVVITFVDISGRKAMEEALREHAAIVEFSQDALISLTVDGRIRSWNPGAERLFGYDAAQACGRNIVSLLGDAGVHERLMAQAKGGQIAGPVATTWGRRDGVKVDVEIAVMPIKASDGAIIALALSARGIAERIEAEKHRTLMVHELGHRVKNALAIVQAIAAQTFKTTPPEEFTATFSDRLAALAKTHDLLTREDCQAALLGDVIQAELAPYQNAAGAPRWTCEGPDVLLSAKILFALGMAFHELATNAAKYGAFSNPGGRVDVAWTQQSGEKGSRLKLDWVESGGPPVATPTRRGFGTKLISGCLEGDVVMNFDPSGLRVSIDTELPAPGTG</sequence>
<dbReference type="EC" id="2.7.13.3" evidence="3"/>
<dbReference type="Pfam" id="PF03705">
    <property type="entry name" value="CheR_N"/>
    <property type="match status" value="1"/>
</dbReference>
<dbReference type="InterPro" id="IPR022642">
    <property type="entry name" value="CheR_C"/>
</dbReference>
<dbReference type="EMBL" id="FYDG01000001">
    <property type="protein sequence ID" value="SNB51951.1"/>
    <property type="molecule type" value="Genomic_DNA"/>
</dbReference>
<dbReference type="SUPFAM" id="SSF47757">
    <property type="entry name" value="Chemotaxis receptor methyltransferase CheR, N-terminal domain"/>
    <property type="match status" value="1"/>
</dbReference>
<evidence type="ECO:0000256" key="4">
    <source>
        <dbReference type="ARBA" id="ARBA00012534"/>
    </source>
</evidence>
<feature type="region of interest" description="Disordered" evidence="16">
    <location>
        <begin position="493"/>
        <end position="518"/>
    </location>
</feature>
<evidence type="ECO:0000256" key="6">
    <source>
        <dbReference type="ARBA" id="ARBA00022553"/>
    </source>
</evidence>
<evidence type="ECO:0000313" key="21">
    <source>
        <dbReference type="EMBL" id="SNB51951.1"/>
    </source>
</evidence>
<dbReference type="InterPro" id="IPR000014">
    <property type="entry name" value="PAS"/>
</dbReference>
<evidence type="ECO:0000256" key="16">
    <source>
        <dbReference type="SAM" id="MobiDB-lite"/>
    </source>
</evidence>
<dbReference type="InterPro" id="IPR036804">
    <property type="entry name" value="CheR_N_sf"/>
</dbReference>
<evidence type="ECO:0000256" key="3">
    <source>
        <dbReference type="ARBA" id="ARBA00012438"/>
    </source>
</evidence>
<dbReference type="GO" id="GO:0006935">
    <property type="term" value="P:chemotaxis"/>
    <property type="evidence" value="ECO:0007669"/>
    <property type="project" value="UniProtKB-UniRule"/>
</dbReference>
<dbReference type="CDD" id="cd16434">
    <property type="entry name" value="CheB-CheR_fusion"/>
    <property type="match status" value="1"/>
</dbReference>
<evidence type="ECO:0000259" key="18">
    <source>
        <dbReference type="PROSITE" id="PS50113"/>
    </source>
</evidence>
<keyword evidence="6" id="KW-0597">Phosphoprotein</keyword>
<dbReference type="InterPro" id="IPR013767">
    <property type="entry name" value="PAS_fold"/>
</dbReference>
<dbReference type="SMART" id="SM00911">
    <property type="entry name" value="HWE_HK"/>
    <property type="match status" value="1"/>
</dbReference>
<evidence type="ECO:0000256" key="2">
    <source>
        <dbReference type="ARBA" id="ARBA00001541"/>
    </source>
</evidence>
<keyword evidence="22" id="KW-1185">Reference proteome</keyword>
<dbReference type="OrthoDB" id="9764438at2"/>
<keyword evidence="11" id="KW-0949">S-adenosyl-L-methionine</keyword>
<dbReference type="GO" id="GO:0005524">
    <property type="term" value="F:ATP binding"/>
    <property type="evidence" value="ECO:0007669"/>
    <property type="project" value="UniProtKB-KW"/>
</dbReference>
<gene>
    <name evidence="21" type="ORF">SAMN06265338_101154</name>
</gene>
<dbReference type="SMART" id="SM00138">
    <property type="entry name" value="MeTrc"/>
    <property type="match status" value="1"/>
</dbReference>
<dbReference type="Pfam" id="PF07536">
    <property type="entry name" value="HWE_HK"/>
    <property type="match status" value="1"/>
</dbReference>
<dbReference type="Proteomes" id="UP000198418">
    <property type="component" value="Unassembled WGS sequence"/>
</dbReference>
<organism evidence="21 22">
    <name type="scientific">Rhodoblastus acidophilus</name>
    <name type="common">Rhodopseudomonas acidophila</name>
    <dbReference type="NCBI Taxonomy" id="1074"/>
    <lineage>
        <taxon>Bacteria</taxon>
        <taxon>Pseudomonadati</taxon>
        <taxon>Pseudomonadota</taxon>
        <taxon>Alphaproteobacteria</taxon>
        <taxon>Hyphomicrobiales</taxon>
        <taxon>Rhodoblastaceae</taxon>
        <taxon>Rhodoblastus</taxon>
    </lineage>
</organism>
<dbReference type="GO" id="GO:0005737">
    <property type="term" value="C:cytoplasm"/>
    <property type="evidence" value="ECO:0007669"/>
    <property type="project" value="InterPro"/>
</dbReference>
<keyword evidence="15" id="KW-0378">Hydrolase</keyword>
<dbReference type="Gene3D" id="1.10.155.10">
    <property type="entry name" value="Chemotaxis receptor methyltransferase CheR, N-terminal domain"/>
    <property type="match status" value="1"/>
</dbReference>
<dbReference type="GO" id="GO:0008983">
    <property type="term" value="F:protein-glutamate O-methyltransferase activity"/>
    <property type="evidence" value="ECO:0007669"/>
    <property type="project" value="UniProtKB-EC"/>
</dbReference>
<comment type="catalytic activity">
    <reaction evidence="2">
        <text>L-glutamyl-[protein] + S-adenosyl-L-methionine = [protein]-L-glutamate 5-O-methyl ester + S-adenosyl-L-homocysteine</text>
        <dbReference type="Rhea" id="RHEA:24452"/>
        <dbReference type="Rhea" id="RHEA-COMP:10208"/>
        <dbReference type="Rhea" id="RHEA-COMP:10311"/>
        <dbReference type="ChEBI" id="CHEBI:29973"/>
        <dbReference type="ChEBI" id="CHEBI:57856"/>
        <dbReference type="ChEBI" id="CHEBI:59789"/>
        <dbReference type="ChEBI" id="CHEBI:82795"/>
        <dbReference type="EC" id="2.1.1.80"/>
    </reaction>
</comment>
<dbReference type="InterPro" id="IPR000673">
    <property type="entry name" value="Sig_transdc_resp-reg_Me-estase"/>
</dbReference>
<name>A0A212PXW5_RHOAC</name>
<dbReference type="CDD" id="cd00130">
    <property type="entry name" value="PAS"/>
    <property type="match status" value="2"/>
</dbReference>
<dbReference type="NCBIfam" id="TIGR00229">
    <property type="entry name" value="sensory_box"/>
    <property type="match status" value="1"/>
</dbReference>
<evidence type="ECO:0000256" key="8">
    <source>
        <dbReference type="ARBA" id="ARBA00022630"/>
    </source>
</evidence>
<evidence type="ECO:0000256" key="13">
    <source>
        <dbReference type="ARBA" id="ARBA00022777"/>
    </source>
</evidence>
<evidence type="ECO:0000256" key="9">
    <source>
        <dbReference type="ARBA" id="ARBA00022643"/>
    </source>
</evidence>
<evidence type="ECO:0000256" key="1">
    <source>
        <dbReference type="ARBA" id="ARBA00000085"/>
    </source>
</evidence>
<dbReference type="Pfam" id="PF00989">
    <property type="entry name" value="PAS"/>
    <property type="match status" value="1"/>
</dbReference>
<dbReference type="Pfam" id="PF13596">
    <property type="entry name" value="PAS_10"/>
    <property type="match status" value="1"/>
</dbReference>
<dbReference type="GO" id="GO:0004673">
    <property type="term" value="F:protein histidine kinase activity"/>
    <property type="evidence" value="ECO:0007669"/>
    <property type="project" value="UniProtKB-EC"/>
</dbReference>
<feature type="active site" evidence="15">
    <location>
        <position position="59"/>
    </location>
</feature>
<evidence type="ECO:0000256" key="5">
    <source>
        <dbReference type="ARBA" id="ARBA00021740"/>
    </source>
</evidence>
<dbReference type="PANTHER" id="PTHR24422">
    <property type="entry name" value="CHEMOTAXIS PROTEIN METHYLTRANSFERASE"/>
    <property type="match status" value="1"/>
</dbReference>
<keyword evidence="13" id="KW-0418">Kinase</keyword>
<dbReference type="InterPro" id="IPR035965">
    <property type="entry name" value="PAS-like_dom_sf"/>
</dbReference>
<dbReference type="InterPro" id="IPR050903">
    <property type="entry name" value="Bact_Chemotaxis_MeTrfase"/>
</dbReference>
<feature type="active site" evidence="15">
    <location>
        <position position="151"/>
    </location>
</feature>
<evidence type="ECO:0000256" key="7">
    <source>
        <dbReference type="ARBA" id="ARBA00022603"/>
    </source>
</evidence>
<feature type="active site" evidence="15">
    <location>
        <position position="32"/>
    </location>
</feature>
<accession>A0A212PXW5</accession>
<dbReference type="InterPro" id="IPR011102">
    <property type="entry name" value="Sig_transdc_His_kinase_HWE"/>
</dbReference>
<dbReference type="SUPFAM" id="SSF53335">
    <property type="entry name" value="S-adenosyl-L-methionine-dependent methyltransferases"/>
    <property type="match status" value="1"/>
</dbReference>
<evidence type="ECO:0000256" key="15">
    <source>
        <dbReference type="PROSITE-ProRule" id="PRU00050"/>
    </source>
</evidence>
<evidence type="ECO:0000256" key="10">
    <source>
        <dbReference type="ARBA" id="ARBA00022679"/>
    </source>
</evidence>
<dbReference type="GO" id="GO:0000156">
    <property type="term" value="F:phosphorelay response regulator activity"/>
    <property type="evidence" value="ECO:0007669"/>
    <property type="project" value="InterPro"/>
</dbReference>